<gene>
    <name evidence="1" type="ORF">PDE_08950</name>
</gene>
<dbReference type="HOGENOM" id="CLU_3392483_0_0_1"/>
<dbReference type="EMBL" id="KB644415">
    <property type="protein sequence ID" value="EPS33988.1"/>
    <property type="molecule type" value="Genomic_DNA"/>
</dbReference>
<name>S8B559_PENO1</name>
<proteinExistence type="predicted"/>
<dbReference type="AlphaFoldDB" id="S8B559"/>
<evidence type="ECO:0000313" key="1">
    <source>
        <dbReference type="EMBL" id="EPS33988.1"/>
    </source>
</evidence>
<keyword evidence="2" id="KW-1185">Reference proteome</keyword>
<sequence length="32" mass="3440">MASNSTDSPLNDTLYWIGPSSAILEHVNAGYD</sequence>
<reference evidence="1 2" key="1">
    <citation type="journal article" date="2013" name="PLoS ONE">
        <title>Genomic and secretomic analyses reveal unique features of the lignocellulolytic enzyme system of Penicillium decumbens.</title>
        <authorList>
            <person name="Liu G."/>
            <person name="Zhang L."/>
            <person name="Wei X."/>
            <person name="Zou G."/>
            <person name="Qin Y."/>
            <person name="Ma L."/>
            <person name="Li J."/>
            <person name="Zheng H."/>
            <person name="Wang S."/>
            <person name="Wang C."/>
            <person name="Xun L."/>
            <person name="Zhao G.-P."/>
            <person name="Zhou Z."/>
            <person name="Qu Y."/>
        </authorList>
    </citation>
    <scope>NUCLEOTIDE SEQUENCE [LARGE SCALE GENOMIC DNA]</scope>
    <source>
        <strain evidence="2">114-2 / CGMCC 5302</strain>
    </source>
</reference>
<evidence type="ECO:0000313" key="2">
    <source>
        <dbReference type="Proteomes" id="UP000019376"/>
    </source>
</evidence>
<accession>S8B559</accession>
<organism evidence="1 2">
    <name type="scientific">Penicillium oxalicum (strain 114-2 / CGMCC 5302)</name>
    <name type="common">Penicillium decumbens</name>
    <dbReference type="NCBI Taxonomy" id="933388"/>
    <lineage>
        <taxon>Eukaryota</taxon>
        <taxon>Fungi</taxon>
        <taxon>Dikarya</taxon>
        <taxon>Ascomycota</taxon>
        <taxon>Pezizomycotina</taxon>
        <taxon>Eurotiomycetes</taxon>
        <taxon>Eurotiomycetidae</taxon>
        <taxon>Eurotiales</taxon>
        <taxon>Aspergillaceae</taxon>
        <taxon>Penicillium</taxon>
    </lineage>
</organism>
<protein>
    <submittedName>
        <fullName evidence="1">Uncharacterized protein</fullName>
    </submittedName>
</protein>
<dbReference type="Proteomes" id="UP000019376">
    <property type="component" value="Unassembled WGS sequence"/>
</dbReference>